<keyword evidence="2 5" id="KW-0812">Transmembrane</keyword>
<dbReference type="InterPro" id="IPR002657">
    <property type="entry name" value="BilAc:Na_symport/Acr3"/>
</dbReference>
<feature type="transmembrane region" description="Helical" evidence="5">
    <location>
        <begin position="188"/>
        <end position="205"/>
    </location>
</feature>
<dbReference type="EMBL" id="CP009552">
    <property type="protein sequence ID" value="AIY89134.1"/>
    <property type="molecule type" value="Genomic_DNA"/>
</dbReference>
<comment type="subcellular location">
    <subcellularLocation>
        <location evidence="1">Membrane</location>
        <topology evidence="1">Multi-pass membrane protein</topology>
    </subcellularLocation>
</comment>
<evidence type="ECO:0000313" key="7">
    <source>
        <dbReference type="Proteomes" id="UP000030624"/>
    </source>
</evidence>
<accession>A0A0A7GAU3</accession>
<protein>
    <submittedName>
        <fullName evidence="6">Arsenical-resistance protein ACR3</fullName>
    </submittedName>
</protein>
<keyword evidence="3 5" id="KW-1133">Transmembrane helix</keyword>
<evidence type="ECO:0000256" key="3">
    <source>
        <dbReference type="ARBA" id="ARBA00022989"/>
    </source>
</evidence>
<evidence type="ECO:0000256" key="2">
    <source>
        <dbReference type="ARBA" id="ARBA00022692"/>
    </source>
</evidence>
<evidence type="ECO:0000256" key="5">
    <source>
        <dbReference type="SAM" id="Phobius"/>
    </source>
</evidence>
<dbReference type="RefSeq" id="WP_048090231.1">
    <property type="nucleotide sequence ID" value="NZ_CP009552.1"/>
</dbReference>
<dbReference type="KEGG" id="gac:GACE_0074"/>
<proteinExistence type="predicted"/>
<dbReference type="GeneID" id="24796677"/>
<feature type="transmembrane region" description="Helical" evidence="5">
    <location>
        <begin position="29"/>
        <end position="50"/>
    </location>
</feature>
<sequence>MIAKLLPIFISALTGYTLGRLVDTGGVQGLLSTLITALVFTTIFPSMILFRFESAGVSKRPMLASLLVNFVYSPLFALMILKTGGNHIMKVALAASLLMPVPSMNSAYVIISGGNLELTVSLMAVNFLAGVALYPLLLSTISGIHNLGIDPFQISKTLLIVIVLPLLLGQVLRKFVTPSREMVSKFTEVSLSALVFTIFLSKASLIHPTSFIFQLPYSAGFILSSIFLSEMLSKLFRIKREEHLSYVFLSTGKNNSTVIAILTLALSPLYAVYVMFHQFVQIVLLLAYATAKAEKII</sequence>
<name>A0A0A7GAU3_GEOAI</name>
<gene>
    <name evidence="6" type="ORF">GACE_0074</name>
</gene>
<organism evidence="6 7">
    <name type="scientific">Geoglobus acetivorans</name>
    <dbReference type="NCBI Taxonomy" id="565033"/>
    <lineage>
        <taxon>Archaea</taxon>
        <taxon>Methanobacteriati</taxon>
        <taxon>Methanobacteriota</taxon>
        <taxon>Archaeoglobi</taxon>
        <taxon>Archaeoglobales</taxon>
        <taxon>Archaeoglobaceae</taxon>
        <taxon>Geoglobus</taxon>
    </lineage>
</organism>
<dbReference type="AlphaFoldDB" id="A0A0A7GAU3"/>
<dbReference type="InterPro" id="IPR038770">
    <property type="entry name" value="Na+/solute_symporter_sf"/>
</dbReference>
<feature type="transmembrane region" description="Helical" evidence="5">
    <location>
        <begin position="118"/>
        <end position="137"/>
    </location>
</feature>
<dbReference type="Pfam" id="PF01758">
    <property type="entry name" value="SBF"/>
    <property type="match status" value="1"/>
</dbReference>
<evidence type="ECO:0000256" key="4">
    <source>
        <dbReference type="ARBA" id="ARBA00023136"/>
    </source>
</evidence>
<reference evidence="6 7" key="1">
    <citation type="journal article" date="2015" name="Appl. Environ. Microbiol.">
        <title>The Geoglobus acetivorans genome: Fe(III) reduction, acetate utilization, autotrophic growth, and degradation of aromatic compounds in a hyperthermophilic archaeon.</title>
        <authorList>
            <person name="Mardanov A.V."/>
            <person name="Slododkina G.B."/>
            <person name="Slobodkin A.I."/>
            <person name="Beletsky A.V."/>
            <person name="Gavrilov S.N."/>
            <person name="Kublanov I.V."/>
            <person name="Bonch-Osmolovskaya E.A."/>
            <person name="Skryabin K.G."/>
            <person name="Ravin N.V."/>
        </authorList>
    </citation>
    <scope>NUCLEOTIDE SEQUENCE [LARGE SCALE GENOMIC DNA]</scope>
    <source>
        <strain evidence="6 7">SBH6</strain>
    </source>
</reference>
<dbReference type="Gene3D" id="1.20.1530.20">
    <property type="match status" value="1"/>
</dbReference>
<feature type="transmembrane region" description="Helical" evidence="5">
    <location>
        <begin position="157"/>
        <end position="176"/>
    </location>
</feature>
<feature type="transmembrane region" description="Helical" evidence="5">
    <location>
        <begin position="87"/>
        <end position="111"/>
    </location>
</feature>
<dbReference type="STRING" id="565033.GACE_0074"/>
<feature type="transmembrane region" description="Helical" evidence="5">
    <location>
        <begin position="211"/>
        <end position="232"/>
    </location>
</feature>
<evidence type="ECO:0000313" key="6">
    <source>
        <dbReference type="EMBL" id="AIY89134.1"/>
    </source>
</evidence>
<dbReference type="HOGENOM" id="CLU_951893_0_0_2"/>
<evidence type="ECO:0000256" key="1">
    <source>
        <dbReference type="ARBA" id="ARBA00004141"/>
    </source>
</evidence>
<dbReference type="Proteomes" id="UP000030624">
    <property type="component" value="Chromosome"/>
</dbReference>
<feature type="transmembrane region" description="Helical" evidence="5">
    <location>
        <begin position="62"/>
        <end position="81"/>
    </location>
</feature>
<dbReference type="GO" id="GO:0016020">
    <property type="term" value="C:membrane"/>
    <property type="evidence" value="ECO:0007669"/>
    <property type="project" value="UniProtKB-SubCell"/>
</dbReference>
<keyword evidence="4 5" id="KW-0472">Membrane</keyword>
<dbReference type="eggNOG" id="arCOG02190">
    <property type="taxonomic scope" value="Archaea"/>
</dbReference>